<sequence length="311" mass="32879">MTVLLAGCTGQTGESTTSTTSSIGSSATATPTSGATTSESTTTASSTGTATSTATATATPTPTSTATPTPTPATPTPTPTLTASPTQSGPATGTEWTVTVTRVIDGDTMEVRFPNGETDTVRLLGVDTPETTLSRVSPDEFEGISETTAGRDHLYNWGQKATQFAEDELEGKQVTIVVDAQADRRGYYGRLLVYIYADSENFNKRLLTNGYARMYDSSFSKRSAFRSAESTAQRTSTGLWDFEDTSTPIEAPRSEEPDSSNSDIPPLPADGDYDCSHFDTQEQAQQVLDDSSGDPHRLDGDDDGVACESLP</sequence>
<feature type="region of interest" description="Disordered" evidence="4">
    <location>
        <begin position="1"/>
        <end position="95"/>
    </location>
</feature>
<dbReference type="GO" id="GO:0016787">
    <property type="term" value="F:hydrolase activity"/>
    <property type="evidence" value="ECO:0007669"/>
    <property type="project" value="UniProtKB-KW"/>
</dbReference>
<name>A0A1I4HWB3_9EURY</name>
<organism evidence="6 7">
    <name type="scientific">Halogranum rubrum</name>
    <dbReference type="NCBI Taxonomy" id="553466"/>
    <lineage>
        <taxon>Archaea</taxon>
        <taxon>Methanobacteriati</taxon>
        <taxon>Methanobacteriota</taxon>
        <taxon>Stenosarchaea group</taxon>
        <taxon>Halobacteria</taxon>
        <taxon>Halobacteriales</taxon>
        <taxon>Haloferacaceae</taxon>
    </lineage>
</organism>
<dbReference type="Pfam" id="PF00565">
    <property type="entry name" value="SNase"/>
    <property type="match status" value="1"/>
</dbReference>
<dbReference type="GO" id="GO:0004519">
    <property type="term" value="F:endonuclease activity"/>
    <property type="evidence" value="ECO:0007669"/>
    <property type="project" value="UniProtKB-KW"/>
</dbReference>
<dbReference type="InterPro" id="IPR035437">
    <property type="entry name" value="SNase_OB-fold_sf"/>
</dbReference>
<evidence type="ECO:0000256" key="4">
    <source>
        <dbReference type="SAM" id="MobiDB-lite"/>
    </source>
</evidence>
<dbReference type="SUPFAM" id="SSF50199">
    <property type="entry name" value="Staphylococcal nuclease"/>
    <property type="match status" value="1"/>
</dbReference>
<evidence type="ECO:0000259" key="5">
    <source>
        <dbReference type="PROSITE" id="PS50830"/>
    </source>
</evidence>
<dbReference type="PROSITE" id="PS01123">
    <property type="entry name" value="TNASE_1"/>
    <property type="match status" value="1"/>
</dbReference>
<dbReference type="PANTHER" id="PTHR12302:SF3">
    <property type="entry name" value="SERINE_THREONINE-PROTEIN KINASE 31"/>
    <property type="match status" value="1"/>
</dbReference>
<keyword evidence="1" id="KW-0540">Nuclease</keyword>
<proteinExistence type="predicted"/>
<keyword evidence="7" id="KW-1185">Reference proteome</keyword>
<feature type="region of interest" description="Disordered" evidence="4">
    <location>
        <begin position="236"/>
        <end position="311"/>
    </location>
</feature>
<dbReference type="SMART" id="SM00894">
    <property type="entry name" value="Excalibur"/>
    <property type="match status" value="1"/>
</dbReference>
<evidence type="ECO:0000313" key="7">
    <source>
        <dbReference type="Proteomes" id="UP000199607"/>
    </source>
</evidence>
<dbReference type="SMART" id="SM00318">
    <property type="entry name" value="SNc"/>
    <property type="match status" value="1"/>
</dbReference>
<dbReference type="Proteomes" id="UP000199607">
    <property type="component" value="Unassembled WGS sequence"/>
</dbReference>
<feature type="domain" description="TNase-like" evidence="5">
    <location>
        <begin position="94"/>
        <end position="242"/>
    </location>
</feature>
<dbReference type="PROSITE" id="PS50830">
    <property type="entry name" value="TNASE_3"/>
    <property type="match status" value="1"/>
</dbReference>
<reference evidence="7" key="1">
    <citation type="submission" date="2016-10" db="EMBL/GenBank/DDBJ databases">
        <authorList>
            <person name="Varghese N."/>
            <person name="Submissions S."/>
        </authorList>
    </citation>
    <scope>NUCLEOTIDE SEQUENCE [LARGE SCALE GENOMIC DNA]</scope>
    <source>
        <strain evidence="7">CGMCC 1.7738</strain>
    </source>
</reference>
<feature type="compositionally biased region" description="Low complexity" evidence="4">
    <location>
        <begin position="12"/>
        <end position="68"/>
    </location>
</feature>
<evidence type="ECO:0000256" key="3">
    <source>
        <dbReference type="ARBA" id="ARBA00022801"/>
    </source>
</evidence>
<dbReference type="EMBL" id="FOTC01000006">
    <property type="protein sequence ID" value="SFL45931.1"/>
    <property type="molecule type" value="Genomic_DNA"/>
</dbReference>
<evidence type="ECO:0000256" key="1">
    <source>
        <dbReference type="ARBA" id="ARBA00022722"/>
    </source>
</evidence>
<accession>A0A1I4HWB3</accession>
<dbReference type="Gene3D" id="2.40.50.90">
    <property type="match status" value="1"/>
</dbReference>
<dbReference type="InterPro" id="IPR002071">
    <property type="entry name" value="Thermonucl_AS"/>
</dbReference>
<dbReference type="Pfam" id="PF05901">
    <property type="entry name" value="Excalibur"/>
    <property type="match status" value="1"/>
</dbReference>
<dbReference type="GO" id="GO:0003676">
    <property type="term" value="F:nucleic acid binding"/>
    <property type="evidence" value="ECO:0007669"/>
    <property type="project" value="InterPro"/>
</dbReference>
<gene>
    <name evidence="6" type="ORF">SAMN04487950_3854</name>
</gene>
<evidence type="ECO:0000313" key="6">
    <source>
        <dbReference type="EMBL" id="SFL45931.1"/>
    </source>
</evidence>
<keyword evidence="2" id="KW-0255">Endonuclease</keyword>
<dbReference type="AlphaFoldDB" id="A0A1I4HWB3"/>
<keyword evidence="3" id="KW-0378">Hydrolase</keyword>
<evidence type="ECO:0000256" key="2">
    <source>
        <dbReference type="ARBA" id="ARBA00022759"/>
    </source>
</evidence>
<dbReference type="InterPro" id="IPR008613">
    <property type="entry name" value="Excalibur_Ca-bd_domain"/>
</dbReference>
<feature type="compositionally biased region" description="Pro residues" evidence="4">
    <location>
        <begin position="69"/>
        <end position="78"/>
    </location>
</feature>
<protein>
    <submittedName>
        <fullName evidence="6">Micrococcal nuclease</fullName>
    </submittedName>
</protein>
<dbReference type="PANTHER" id="PTHR12302">
    <property type="entry name" value="EBNA2 BINDING PROTEIN P100"/>
    <property type="match status" value="1"/>
</dbReference>
<dbReference type="STRING" id="553466.SAMN04487950_3854"/>
<dbReference type="InterPro" id="IPR016071">
    <property type="entry name" value="Staphylococal_nuclease_OB-fold"/>
</dbReference>